<evidence type="ECO:0000313" key="2">
    <source>
        <dbReference type="EMBL" id="KAK3743303.1"/>
    </source>
</evidence>
<dbReference type="EMBL" id="JAWDGP010006317">
    <property type="protein sequence ID" value="KAK3743303.1"/>
    <property type="molecule type" value="Genomic_DNA"/>
</dbReference>
<organism evidence="2 3">
    <name type="scientific">Elysia crispata</name>
    <name type="common">lettuce slug</name>
    <dbReference type="NCBI Taxonomy" id="231223"/>
    <lineage>
        <taxon>Eukaryota</taxon>
        <taxon>Metazoa</taxon>
        <taxon>Spiralia</taxon>
        <taxon>Lophotrochozoa</taxon>
        <taxon>Mollusca</taxon>
        <taxon>Gastropoda</taxon>
        <taxon>Heterobranchia</taxon>
        <taxon>Euthyneura</taxon>
        <taxon>Panpulmonata</taxon>
        <taxon>Sacoglossa</taxon>
        <taxon>Placobranchoidea</taxon>
        <taxon>Plakobranchidae</taxon>
        <taxon>Elysia</taxon>
    </lineage>
</organism>
<keyword evidence="3" id="KW-1185">Reference proteome</keyword>
<protein>
    <submittedName>
        <fullName evidence="2">Uncharacterized protein</fullName>
    </submittedName>
</protein>
<feature type="region of interest" description="Disordered" evidence="1">
    <location>
        <begin position="1"/>
        <end position="34"/>
    </location>
</feature>
<evidence type="ECO:0000313" key="3">
    <source>
        <dbReference type="Proteomes" id="UP001283361"/>
    </source>
</evidence>
<dbReference type="Proteomes" id="UP001283361">
    <property type="component" value="Unassembled WGS sequence"/>
</dbReference>
<dbReference type="AlphaFoldDB" id="A0AAE0YF07"/>
<evidence type="ECO:0000256" key="1">
    <source>
        <dbReference type="SAM" id="MobiDB-lite"/>
    </source>
</evidence>
<feature type="compositionally biased region" description="Polar residues" evidence="1">
    <location>
        <begin position="171"/>
        <end position="183"/>
    </location>
</feature>
<gene>
    <name evidence="2" type="ORF">RRG08_007542</name>
</gene>
<proteinExistence type="predicted"/>
<accession>A0AAE0YF07</accession>
<comment type="caution">
    <text evidence="2">The sequence shown here is derived from an EMBL/GenBank/DDBJ whole genome shotgun (WGS) entry which is preliminary data.</text>
</comment>
<reference evidence="2" key="1">
    <citation type="journal article" date="2023" name="G3 (Bethesda)">
        <title>A reference genome for the long-term kleptoplast-retaining sea slug Elysia crispata morphotype clarki.</title>
        <authorList>
            <person name="Eastman K.E."/>
            <person name="Pendleton A.L."/>
            <person name="Shaikh M.A."/>
            <person name="Suttiyut T."/>
            <person name="Ogas R."/>
            <person name="Tomko P."/>
            <person name="Gavelis G."/>
            <person name="Widhalm J.R."/>
            <person name="Wisecaver J.H."/>
        </authorList>
    </citation>
    <scope>NUCLEOTIDE SEQUENCE</scope>
    <source>
        <strain evidence="2">ECLA1</strain>
    </source>
</reference>
<feature type="region of interest" description="Disordered" evidence="1">
    <location>
        <begin position="171"/>
        <end position="195"/>
    </location>
</feature>
<sequence length="195" mass="21683">MLVIHPGELLPATPTTHPENKLKPFSPARHPSKTEADQYVNKIIEITVSMIDPQRPIHDLRDHSVHQRPGQFNRVRRFPDVTCMVHVTSQPPMSTGLMCGNKRSLYMAFSPAGHEQEVQEALGKPLWTMSGPWRSTLALTLTRISVLSRSWGRAGKTRLSTVPVTQGPGSTSLYSLSSPQHTGQRFGPQEMSITI</sequence>
<name>A0AAE0YF07_9GAST</name>